<protein>
    <submittedName>
        <fullName evidence="1">Uncharacterized protein</fullName>
    </submittedName>
</protein>
<reference evidence="1" key="1">
    <citation type="submission" date="2018-05" db="EMBL/GenBank/DDBJ databases">
        <authorList>
            <person name="Ashton P.M."/>
            <person name="Dallman T."/>
            <person name="Nair S."/>
            <person name="De Pinna E."/>
            <person name="Peters T."/>
            <person name="Grant K."/>
        </authorList>
    </citation>
    <scope>NUCLEOTIDE SEQUENCE [LARGE SCALE GENOMIC DNA]</scope>
    <source>
        <strain evidence="1">474878</strain>
    </source>
</reference>
<proteinExistence type="predicted"/>
<accession>A0A5Y3W5X1</accession>
<dbReference type="EMBL" id="AAIYJF010000015">
    <property type="protein sequence ID" value="ECJ4379141.1"/>
    <property type="molecule type" value="Genomic_DNA"/>
</dbReference>
<name>A0A5Y3W5X1_SALDZ</name>
<dbReference type="Proteomes" id="UP000839781">
    <property type="component" value="Unassembled WGS sequence"/>
</dbReference>
<dbReference type="AlphaFoldDB" id="A0A5Y3W5X1"/>
<sequence length="139" mass="15668">MNIETKDIAMLYNLKMLAKTNNTDSIAITLELPRMVTIRTSYIELYRTLESLLDLYQGDEFICACKSDDAEKKNKTAGMLIKETKNKPVATTVLCAGEVAVSYSHDDMLHAFRKALAVHENIIILKEKGGLKESIRQKD</sequence>
<evidence type="ECO:0000313" key="1">
    <source>
        <dbReference type="EMBL" id="ECJ4379141.1"/>
    </source>
</evidence>
<organism evidence="1">
    <name type="scientific">Salmonella diarizonae</name>
    <dbReference type="NCBI Taxonomy" id="59204"/>
    <lineage>
        <taxon>Bacteria</taxon>
        <taxon>Pseudomonadati</taxon>
        <taxon>Pseudomonadota</taxon>
        <taxon>Gammaproteobacteria</taxon>
        <taxon>Enterobacterales</taxon>
        <taxon>Enterobacteriaceae</taxon>
        <taxon>Salmonella</taxon>
    </lineage>
</organism>
<comment type="caution">
    <text evidence="1">The sequence shown here is derived from an EMBL/GenBank/DDBJ whole genome shotgun (WGS) entry which is preliminary data.</text>
</comment>
<gene>
    <name evidence="1" type="ORF">DLB95_18300</name>
</gene>